<evidence type="ECO:0000256" key="8">
    <source>
        <dbReference type="ARBA" id="ARBA00022840"/>
    </source>
</evidence>
<dbReference type="GO" id="GO:0005524">
    <property type="term" value="F:ATP binding"/>
    <property type="evidence" value="ECO:0007669"/>
    <property type="project" value="UniProtKB-KW"/>
</dbReference>
<gene>
    <name evidence="11" type="ORF">OSO01_44570</name>
</gene>
<name>A0A511ZQI2_9BACI</name>
<dbReference type="SMART" id="SM00388">
    <property type="entry name" value="HisKA"/>
    <property type="match status" value="1"/>
</dbReference>
<dbReference type="SMART" id="SM00387">
    <property type="entry name" value="HATPase_c"/>
    <property type="match status" value="1"/>
</dbReference>
<dbReference type="InterPro" id="IPR050351">
    <property type="entry name" value="BphY/WalK/GraS-like"/>
</dbReference>
<comment type="catalytic activity">
    <reaction evidence="1">
        <text>ATP + protein L-histidine = ADP + protein N-phospho-L-histidine.</text>
        <dbReference type="EC" id="2.7.13.3"/>
    </reaction>
</comment>
<dbReference type="Gene3D" id="3.30.565.10">
    <property type="entry name" value="Histidine kinase-like ATPase, C-terminal domain"/>
    <property type="match status" value="1"/>
</dbReference>
<dbReference type="Pfam" id="PF02518">
    <property type="entry name" value="HATPase_c"/>
    <property type="match status" value="1"/>
</dbReference>
<dbReference type="InterPro" id="IPR005467">
    <property type="entry name" value="His_kinase_dom"/>
</dbReference>
<dbReference type="RefSeq" id="WP_147212595.1">
    <property type="nucleotide sequence ID" value="NZ_BJYM01000027.1"/>
</dbReference>
<dbReference type="PROSITE" id="PS50109">
    <property type="entry name" value="HIS_KIN"/>
    <property type="match status" value="1"/>
</dbReference>
<protein>
    <recommendedName>
        <fullName evidence="3">histidine kinase</fullName>
        <ecNumber evidence="3">2.7.13.3</ecNumber>
    </recommendedName>
</protein>
<comment type="caution">
    <text evidence="11">The sequence shown here is derived from an EMBL/GenBank/DDBJ whole genome shotgun (WGS) entry which is preliminary data.</text>
</comment>
<organism evidence="11 12">
    <name type="scientific">Oceanobacillus sojae</name>
    <dbReference type="NCBI Taxonomy" id="582851"/>
    <lineage>
        <taxon>Bacteria</taxon>
        <taxon>Bacillati</taxon>
        <taxon>Bacillota</taxon>
        <taxon>Bacilli</taxon>
        <taxon>Bacillales</taxon>
        <taxon>Bacillaceae</taxon>
        <taxon>Oceanobacillus</taxon>
    </lineage>
</organism>
<keyword evidence="6" id="KW-0547">Nucleotide-binding</keyword>
<dbReference type="PANTHER" id="PTHR45453:SF1">
    <property type="entry name" value="PHOSPHATE REGULON SENSOR PROTEIN PHOR"/>
    <property type="match status" value="1"/>
</dbReference>
<dbReference type="EMBL" id="BJYM01000027">
    <property type="protein sequence ID" value="GEN89718.1"/>
    <property type="molecule type" value="Genomic_DNA"/>
</dbReference>
<dbReference type="Proteomes" id="UP000321558">
    <property type="component" value="Unassembled WGS sequence"/>
</dbReference>
<dbReference type="CDD" id="cd00082">
    <property type="entry name" value="HisKA"/>
    <property type="match status" value="1"/>
</dbReference>
<dbReference type="InterPro" id="IPR003594">
    <property type="entry name" value="HATPase_dom"/>
</dbReference>
<dbReference type="CDD" id="cd00075">
    <property type="entry name" value="HATPase"/>
    <property type="match status" value="1"/>
</dbReference>
<evidence type="ECO:0000256" key="1">
    <source>
        <dbReference type="ARBA" id="ARBA00000085"/>
    </source>
</evidence>
<dbReference type="AlphaFoldDB" id="A0A511ZQI2"/>
<dbReference type="InterPro" id="IPR036097">
    <property type="entry name" value="HisK_dim/P_sf"/>
</dbReference>
<keyword evidence="4" id="KW-0597">Phosphoprotein</keyword>
<dbReference type="STRING" id="582851.GCA_900162665_02061"/>
<dbReference type="GO" id="GO:0016036">
    <property type="term" value="P:cellular response to phosphate starvation"/>
    <property type="evidence" value="ECO:0007669"/>
    <property type="project" value="TreeGrafter"/>
</dbReference>
<keyword evidence="9" id="KW-0902">Two-component regulatory system</keyword>
<evidence type="ECO:0000256" key="4">
    <source>
        <dbReference type="ARBA" id="ARBA00022553"/>
    </source>
</evidence>
<dbReference type="Pfam" id="PF00512">
    <property type="entry name" value="HisKA"/>
    <property type="match status" value="1"/>
</dbReference>
<dbReference type="GO" id="GO:0005886">
    <property type="term" value="C:plasma membrane"/>
    <property type="evidence" value="ECO:0007669"/>
    <property type="project" value="TreeGrafter"/>
</dbReference>
<evidence type="ECO:0000256" key="6">
    <source>
        <dbReference type="ARBA" id="ARBA00022741"/>
    </source>
</evidence>
<dbReference type="Gene3D" id="1.10.287.130">
    <property type="match status" value="1"/>
</dbReference>
<dbReference type="GO" id="GO:0004721">
    <property type="term" value="F:phosphoprotein phosphatase activity"/>
    <property type="evidence" value="ECO:0007669"/>
    <property type="project" value="TreeGrafter"/>
</dbReference>
<dbReference type="SUPFAM" id="SSF47384">
    <property type="entry name" value="Homodimeric domain of signal transducing histidine kinase"/>
    <property type="match status" value="1"/>
</dbReference>
<dbReference type="SUPFAM" id="SSF55874">
    <property type="entry name" value="ATPase domain of HSP90 chaperone/DNA topoisomerase II/histidine kinase"/>
    <property type="match status" value="1"/>
</dbReference>
<sequence length="294" mass="34286">MIILVILSIGICCFFAFLYFQQKNALKRLLIDIEAKKVSETNLLLTSKTQNTEVEKVINAFNLLFEELRETKVTSRQEQETLKLALHNITHDIRTPLTVASGYTQQLLRKKTNEQEILEKIQDNIRTVSGRVDILLEYQNLLEQSIKPIFQTVNLTELVKQELLQYYDALQEKDFDVDIDLEQAYMITNDIDLLKRIMQNIFGNVLKHGRDCLQVRVSETQERVRVEVVNRERQPIKNLEKLTTRFYSENMSKTEDSSGLGLYIARELAELTGGYLIIQEKEDLFMVILDWPHA</sequence>
<evidence type="ECO:0000256" key="2">
    <source>
        <dbReference type="ARBA" id="ARBA00004370"/>
    </source>
</evidence>
<dbReference type="InterPro" id="IPR036890">
    <property type="entry name" value="HATPase_C_sf"/>
</dbReference>
<evidence type="ECO:0000313" key="11">
    <source>
        <dbReference type="EMBL" id="GEN89718.1"/>
    </source>
</evidence>
<feature type="domain" description="Histidine kinase" evidence="10">
    <location>
        <begin position="88"/>
        <end position="294"/>
    </location>
</feature>
<evidence type="ECO:0000256" key="9">
    <source>
        <dbReference type="ARBA" id="ARBA00023012"/>
    </source>
</evidence>
<keyword evidence="8" id="KW-0067">ATP-binding</keyword>
<keyword evidence="7 11" id="KW-0418">Kinase</keyword>
<keyword evidence="12" id="KW-1185">Reference proteome</keyword>
<accession>A0A511ZQI2</accession>
<dbReference type="GO" id="GO:0000155">
    <property type="term" value="F:phosphorelay sensor kinase activity"/>
    <property type="evidence" value="ECO:0007669"/>
    <property type="project" value="InterPro"/>
</dbReference>
<dbReference type="PANTHER" id="PTHR45453">
    <property type="entry name" value="PHOSPHATE REGULON SENSOR PROTEIN PHOR"/>
    <property type="match status" value="1"/>
</dbReference>
<reference evidence="11 12" key="1">
    <citation type="submission" date="2019-07" db="EMBL/GenBank/DDBJ databases">
        <title>Whole genome shotgun sequence of Oceanobacillus sojae NBRC 105379.</title>
        <authorList>
            <person name="Hosoyama A."/>
            <person name="Uohara A."/>
            <person name="Ohji S."/>
            <person name="Ichikawa N."/>
        </authorList>
    </citation>
    <scope>NUCLEOTIDE SEQUENCE [LARGE SCALE GENOMIC DNA]</scope>
    <source>
        <strain evidence="11 12">NBRC 105379</strain>
    </source>
</reference>
<evidence type="ECO:0000259" key="10">
    <source>
        <dbReference type="PROSITE" id="PS50109"/>
    </source>
</evidence>
<dbReference type="OrthoDB" id="9792991at2"/>
<evidence type="ECO:0000256" key="7">
    <source>
        <dbReference type="ARBA" id="ARBA00022777"/>
    </source>
</evidence>
<proteinExistence type="predicted"/>
<keyword evidence="5" id="KW-0808">Transferase</keyword>
<comment type="subcellular location">
    <subcellularLocation>
        <location evidence="2">Membrane</location>
    </subcellularLocation>
</comment>
<dbReference type="InterPro" id="IPR003661">
    <property type="entry name" value="HisK_dim/P_dom"/>
</dbReference>
<evidence type="ECO:0000256" key="3">
    <source>
        <dbReference type="ARBA" id="ARBA00012438"/>
    </source>
</evidence>
<evidence type="ECO:0000313" key="12">
    <source>
        <dbReference type="Proteomes" id="UP000321558"/>
    </source>
</evidence>
<dbReference type="EC" id="2.7.13.3" evidence="3"/>
<evidence type="ECO:0000256" key="5">
    <source>
        <dbReference type="ARBA" id="ARBA00022679"/>
    </source>
</evidence>